<dbReference type="OrthoDB" id="230688at2157"/>
<dbReference type="Gene3D" id="3.30.565.10">
    <property type="entry name" value="Histidine kinase-like ATPase, C-terminal domain"/>
    <property type="match status" value="1"/>
</dbReference>
<evidence type="ECO:0000313" key="8">
    <source>
        <dbReference type="Proteomes" id="UP000252189"/>
    </source>
</evidence>
<keyword evidence="3" id="KW-0157">Chromophore</keyword>
<protein>
    <submittedName>
        <fullName evidence="7">PAS domain S-box protein</fullName>
    </submittedName>
</protein>
<evidence type="ECO:0000313" key="7">
    <source>
        <dbReference type="EMBL" id="RCU47413.1"/>
    </source>
</evidence>
<evidence type="ECO:0000259" key="6">
    <source>
        <dbReference type="PROSITE" id="PS50113"/>
    </source>
</evidence>
<dbReference type="SUPFAM" id="SSF55785">
    <property type="entry name" value="PYP-like sensor domain (PAS domain)"/>
    <property type="match status" value="3"/>
</dbReference>
<dbReference type="PANTHER" id="PTHR47429">
    <property type="entry name" value="PROTEIN TWIN LOV 1"/>
    <property type="match status" value="1"/>
</dbReference>
<dbReference type="CDD" id="cd00130">
    <property type="entry name" value="PAS"/>
    <property type="match status" value="3"/>
</dbReference>
<dbReference type="PRINTS" id="PR00344">
    <property type="entry name" value="BCTRLSENSOR"/>
</dbReference>
<sequence>MTGRSSHDASERHTVQLFIHGDNDRAALEGSLRERYDVIDGGTLSPADCYVVDERMVPTYRDALEEHKADRHPTFTPVLLIQKEGSRGTVPLPSEQNGDGPPLIDEVVPAPVDRKTLFRRVGNLLARREQSVELSERYEDVQTRFQRLFESTNDALLVVAPGSDEITECNPAACALVGYSRGELLSLAATETIHADDRERFRSFLRDVREAGQGSTDDLACLTKEGNERQLEVSAAALDDSSVLLSARDVTERKAYARELELKSRAMDEAPVGITITDPDREDNPMIYVNEGFEALTGYSKEEAIGRNCRFLQGEATRERPVAEMRRAIDRAEPVSVELRNYRKDGSQFWDRVSIAPVRDRAGTVTNYVGFQEDITERKEREMDLQLFKKAVENAGQSVFITDSDGSIEYVNPKFEARSGYTREEAVGRTPRLLKSGKQDDEFYDRLWRTVLGGDQWDAHLVNRRKNGELYHVDQTISPIANDEGALTHFVTIEADVTNRRLREQQLEVLNRVLRHNLRNAVNVIEGRAAMLRKALDGDELQAHVNAIEDRSAALASLGDKSATVRSLFGNEAAAQTTCDVTGLLTEVVDELSEEYPGAMLTASTPDSLHARADDRLKTALSELVENAIVHNDRSTPEVTVTTRPPSEDRTGEWIELVVADDGPGIPDQEQETIERGEETPLQHGTGIGLWIVYWTISLYGGEISIEENAPRGTCVVLSLPQGSIETRIGAT</sequence>
<feature type="domain" description="PAC" evidence="6">
    <location>
        <begin position="335"/>
        <end position="387"/>
    </location>
</feature>
<dbReference type="InterPro" id="IPR004358">
    <property type="entry name" value="Sig_transdc_His_kin-like_C"/>
</dbReference>
<dbReference type="Pfam" id="PF00989">
    <property type="entry name" value="PAS"/>
    <property type="match status" value="1"/>
</dbReference>
<organism evidence="7 8">
    <name type="scientific">Haloplanus salinus</name>
    <dbReference type="NCBI Taxonomy" id="1126245"/>
    <lineage>
        <taxon>Archaea</taxon>
        <taxon>Methanobacteriati</taxon>
        <taxon>Methanobacteriota</taxon>
        <taxon>Stenosarchaea group</taxon>
        <taxon>Halobacteria</taxon>
        <taxon>Halobacteriales</taxon>
        <taxon>Haloferacaceae</taxon>
        <taxon>Haloplanus</taxon>
    </lineage>
</organism>
<dbReference type="Gene3D" id="3.30.450.20">
    <property type="entry name" value="PAS domain"/>
    <property type="match status" value="3"/>
</dbReference>
<dbReference type="AlphaFoldDB" id="A0A368NBN5"/>
<reference evidence="7 8" key="1">
    <citation type="submission" date="2018-07" db="EMBL/GenBank/DDBJ databases">
        <title>Genome sequences of Haloplanus salinus JCM 18368T.</title>
        <authorList>
            <person name="Kim Y.B."/>
            <person name="Roh S.W."/>
        </authorList>
    </citation>
    <scope>NUCLEOTIDE SEQUENCE [LARGE SCALE GENOMIC DNA]</scope>
    <source>
        <strain evidence="7 8">JCM 18368</strain>
    </source>
</reference>
<proteinExistence type="predicted"/>
<evidence type="ECO:0000256" key="2">
    <source>
        <dbReference type="ARBA" id="ARBA00022643"/>
    </source>
</evidence>
<dbReference type="SUPFAM" id="SSF55874">
    <property type="entry name" value="ATPase domain of HSP90 chaperone/DNA topoisomerase II/histidine kinase"/>
    <property type="match status" value="1"/>
</dbReference>
<keyword evidence="8" id="KW-1185">Reference proteome</keyword>
<comment type="caution">
    <text evidence="7">The sequence shown here is derived from an EMBL/GenBank/DDBJ whole genome shotgun (WGS) entry which is preliminary data.</text>
</comment>
<accession>A0A368NBN5</accession>
<dbReference type="Pfam" id="PF02518">
    <property type="entry name" value="HATPase_c"/>
    <property type="match status" value="1"/>
</dbReference>
<dbReference type="InterPro" id="IPR001610">
    <property type="entry name" value="PAC"/>
</dbReference>
<dbReference type="Proteomes" id="UP000252189">
    <property type="component" value="Unassembled WGS sequence"/>
</dbReference>
<evidence type="ECO:0000256" key="3">
    <source>
        <dbReference type="ARBA" id="ARBA00022991"/>
    </source>
</evidence>
<feature type="domain" description="PAC" evidence="6">
    <location>
        <begin position="455"/>
        <end position="509"/>
    </location>
</feature>
<keyword evidence="1" id="KW-0285">Flavoprotein</keyword>
<dbReference type="Pfam" id="PF13426">
    <property type="entry name" value="PAS_9"/>
    <property type="match status" value="2"/>
</dbReference>
<dbReference type="EMBL" id="QPHM01000001">
    <property type="protein sequence ID" value="RCU47413.1"/>
    <property type="molecule type" value="Genomic_DNA"/>
</dbReference>
<dbReference type="InterPro" id="IPR005467">
    <property type="entry name" value="His_kinase_dom"/>
</dbReference>
<feature type="domain" description="PAS" evidence="5">
    <location>
        <begin position="384"/>
        <end position="430"/>
    </location>
</feature>
<dbReference type="CDD" id="cd00075">
    <property type="entry name" value="HATPase"/>
    <property type="match status" value="1"/>
</dbReference>
<dbReference type="InterPro" id="IPR013767">
    <property type="entry name" value="PAS_fold"/>
</dbReference>
<evidence type="ECO:0000259" key="5">
    <source>
        <dbReference type="PROSITE" id="PS50112"/>
    </source>
</evidence>
<feature type="domain" description="Histidine kinase" evidence="4">
    <location>
        <begin position="513"/>
        <end position="724"/>
    </location>
</feature>
<dbReference type="PROSITE" id="PS50112">
    <property type="entry name" value="PAS"/>
    <property type="match status" value="3"/>
</dbReference>
<dbReference type="SMART" id="SM00086">
    <property type="entry name" value="PAC"/>
    <property type="match status" value="3"/>
</dbReference>
<dbReference type="GO" id="GO:0006355">
    <property type="term" value="P:regulation of DNA-templated transcription"/>
    <property type="evidence" value="ECO:0007669"/>
    <property type="project" value="InterPro"/>
</dbReference>
<dbReference type="RefSeq" id="WP_114448975.1">
    <property type="nucleotide sequence ID" value="NZ_QPHM01000001.1"/>
</dbReference>
<dbReference type="NCBIfam" id="TIGR00229">
    <property type="entry name" value="sensory_box"/>
    <property type="match status" value="3"/>
</dbReference>
<name>A0A368NBN5_9EURY</name>
<gene>
    <name evidence="7" type="ORF">DU504_08935</name>
</gene>
<dbReference type="InterPro" id="IPR000700">
    <property type="entry name" value="PAS-assoc_C"/>
</dbReference>
<dbReference type="SMART" id="SM00091">
    <property type="entry name" value="PAS"/>
    <property type="match status" value="3"/>
</dbReference>
<dbReference type="PROSITE" id="PS50113">
    <property type="entry name" value="PAC"/>
    <property type="match status" value="2"/>
</dbReference>
<dbReference type="GO" id="GO:0016772">
    <property type="term" value="F:transferase activity, transferring phosphorus-containing groups"/>
    <property type="evidence" value="ECO:0007669"/>
    <property type="project" value="InterPro"/>
</dbReference>
<evidence type="ECO:0000259" key="4">
    <source>
        <dbReference type="PROSITE" id="PS50109"/>
    </source>
</evidence>
<dbReference type="InterPro" id="IPR003594">
    <property type="entry name" value="HATPase_dom"/>
</dbReference>
<dbReference type="InterPro" id="IPR000014">
    <property type="entry name" value="PAS"/>
</dbReference>
<keyword evidence="2" id="KW-0288">FMN</keyword>
<feature type="domain" description="PAS" evidence="5">
    <location>
        <begin position="141"/>
        <end position="212"/>
    </location>
</feature>
<dbReference type="InterPro" id="IPR036890">
    <property type="entry name" value="HATPase_C_sf"/>
</dbReference>
<dbReference type="SMART" id="SM00387">
    <property type="entry name" value="HATPase_c"/>
    <property type="match status" value="1"/>
</dbReference>
<evidence type="ECO:0000256" key="1">
    <source>
        <dbReference type="ARBA" id="ARBA00022630"/>
    </source>
</evidence>
<feature type="domain" description="PAS" evidence="5">
    <location>
        <begin position="259"/>
        <end position="332"/>
    </location>
</feature>
<dbReference type="PROSITE" id="PS50109">
    <property type="entry name" value="HIS_KIN"/>
    <property type="match status" value="1"/>
</dbReference>
<dbReference type="InterPro" id="IPR035965">
    <property type="entry name" value="PAS-like_dom_sf"/>
</dbReference>
<dbReference type="PANTHER" id="PTHR47429:SF2">
    <property type="entry name" value="PROTEIN TWIN LOV 1"/>
    <property type="match status" value="1"/>
</dbReference>